<evidence type="ECO:0000313" key="2">
    <source>
        <dbReference type="Proteomes" id="UP001060085"/>
    </source>
</evidence>
<organism evidence="1 2">
    <name type="scientific">Catharanthus roseus</name>
    <name type="common">Madagascar periwinkle</name>
    <name type="synonym">Vinca rosea</name>
    <dbReference type="NCBI Taxonomy" id="4058"/>
    <lineage>
        <taxon>Eukaryota</taxon>
        <taxon>Viridiplantae</taxon>
        <taxon>Streptophyta</taxon>
        <taxon>Embryophyta</taxon>
        <taxon>Tracheophyta</taxon>
        <taxon>Spermatophyta</taxon>
        <taxon>Magnoliopsida</taxon>
        <taxon>eudicotyledons</taxon>
        <taxon>Gunneridae</taxon>
        <taxon>Pentapetalae</taxon>
        <taxon>asterids</taxon>
        <taxon>lamiids</taxon>
        <taxon>Gentianales</taxon>
        <taxon>Apocynaceae</taxon>
        <taxon>Rauvolfioideae</taxon>
        <taxon>Vinceae</taxon>
        <taxon>Catharanthinae</taxon>
        <taxon>Catharanthus</taxon>
    </lineage>
</organism>
<comment type="caution">
    <text evidence="1">The sequence shown here is derived from an EMBL/GenBank/DDBJ whole genome shotgun (WGS) entry which is preliminary data.</text>
</comment>
<protein>
    <submittedName>
        <fullName evidence="1">Uncharacterized protein</fullName>
    </submittedName>
</protein>
<dbReference type="EMBL" id="CM044701">
    <property type="protein sequence ID" value="KAI5682301.1"/>
    <property type="molecule type" value="Genomic_DNA"/>
</dbReference>
<keyword evidence="2" id="KW-1185">Reference proteome</keyword>
<dbReference type="Proteomes" id="UP001060085">
    <property type="component" value="Linkage Group LG01"/>
</dbReference>
<reference evidence="2" key="1">
    <citation type="journal article" date="2023" name="Nat. Plants">
        <title>Single-cell RNA sequencing provides a high-resolution roadmap for understanding the multicellular compartmentation of specialized metabolism.</title>
        <authorList>
            <person name="Sun S."/>
            <person name="Shen X."/>
            <person name="Li Y."/>
            <person name="Li Y."/>
            <person name="Wang S."/>
            <person name="Li R."/>
            <person name="Zhang H."/>
            <person name="Shen G."/>
            <person name="Guo B."/>
            <person name="Wei J."/>
            <person name="Xu J."/>
            <person name="St-Pierre B."/>
            <person name="Chen S."/>
            <person name="Sun C."/>
        </authorList>
    </citation>
    <scope>NUCLEOTIDE SEQUENCE [LARGE SCALE GENOMIC DNA]</scope>
</reference>
<proteinExistence type="predicted"/>
<accession>A0ACC0CBZ3</accession>
<sequence>MMSFSFFNSIIERVSPRWPFLIYATTWTILLTIVVAIASFSPEIAFVSAINPNSSFSKPCYGGSSGLVRLPLDNSREIFCFPVHYFKRSKMDVIVPPIFAAIIVATSAYAVKALALWEVDDDDHHHDQQN</sequence>
<gene>
    <name evidence="1" type="ORF">M9H77_03529</name>
</gene>
<name>A0ACC0CBZ3_CATRO</name>
<evidence type="ECO:0000313" key="1">
    <source>
        <dbReference type="EMBL" id="KAI5682301.1"/>
    </source>
</evidence>